<evidence type="ECO:0000256" key="8">
    <source>
        <dbReference type="ARBA" id="ARBA00023136"/>
    </source>
</evidence>
<keyword evidence="7 15" id="KW-1133">Transmembrane helix</keyword>
<dbReference type="EMBL" id="FQYO01000001">
    <property type="protein sequence ID" value="SHI30958.1"/>
    <property type="molecule type" value="Genomic_DNA"/>
</dbReference>
<dbReference type="GO" id="GO:0019646">
    <property type="term" value="P:aerobic electron transport chain"/>
    <property type="evidence" value="ECO:0007669"/>
    <property type="project" value="InterPro"/>
</dbReference>
<reference evidence="17 18" key="1">
    <citation type="submission" date="2016-11" db="EMBL/GenBank/DDBJ databases">
        <authorList>
            <person name="Jaros S."/>
            <person name="Januszkiewicz K."/>
            <person name="Wedrychowicz H."/>
        </authorList>
    </citation>
    <scope>NUCLEOTIDE SEQUENCE [LARGE SCALE GENOMIC DNA]</scope>
    <source>
        <strain evidence="17 18">DSM 100565</strain>
    </source>
</reference>
<evidence type="ECO:0000256" key="2">
    <source>
        <dbReference type="ARBA" id="ARBA00010581"/>
    </source>
</evidence>
<evidence type="ECO:0000256" key="1">
    <source>
        <dbReference type="ARBA" id="ARBA00004651"/>
    </source>
</evidence>
<evidence type="ECO:0000256" key="9">
    <source>
        <dbReference type="ARBA" id="ARBA00025694"/>
    </source>
</evidence>
<name>A0A1M6A3C5_9RHOB</name>
<evidence type="ECO:0000256" key="7">
    <source>
        <dbReference type="ARBA" id="ARBA00022989"/>
    </source>
</evidence>
<evidence type="ECO:0000256" key="12">
    <source>
        <dbReference type="ARBA" id="ARBA00032189"/>
    </source>
</evidence>
<keyword evidence="18" id="KW-1185">Reference proteome</keyword>
<keyword evidence="8 15" id="KW-0472">Membrane</keyword>
<evidence type="ECO:0000256" key="6">
    <source>
        <dbReference type="ARBA" id="ARBA00022692"/>
    </source>
</evidence>
<feature type="transmembrane region" description="Helical" evidence="15">
    <location>
        <begin position="73"/>
        <end position="94"/>
    </location>
</feature>
<evidence type="ECO:0000256" key="10">
    <source>
        <dbReference type="ARBA" id="ARBA00030072"/>
    </source>
</evidence>
<comment type="subunit">
    <text evidence="3">Heterooctamer of two A chains, two B chains, two C chains and two D chains.</text>
</comment>
<evidence type="ECO:0000256" key="5">
    <source>
        <dbReference type="ARBA" id="ARBA00022475"/>
    </source>
</evidence>
<dbReference type="GO" id="GO:0005886">
    <property type="term" value="C:plasma membrane"/>
    <property type="evidence" value="ECO:0007669"/>
    <property type="project" value="UniProtKB-SubCell"/>
</dbReference>
<evidence type="ECO:0000256" key="11">
    <source>
        <dbReference type="ARBA" id="ARBA00031884"/>
    </source>
</evidence>
<gene>
    <name evidence="17" type="ORF">SAMN05444417_0195</name>
</gene>
<dbReference type="InterPro" id="IPR024791">
    <property type="entry name" value="Cyt_c/ubiquinol_Oxase_su3"/>
</dbReference>
<evidence type="ECO:0000256" key="14">
    <source>
        <dbReference type="RuleBase" id="RU003376"/>
    </source>
</evidence>
<dbReference type="Pfam" id="PF00510">
    <property type="entry name" value="COX3"/>
    <property type="match status" value="1"/>
</dbReference>
<evidence type="ECO:0000313" key="17">
    <source>
        <dbReference type="EMBL" id="SHI30958.1"/>
    </source>
</evidence>
<dbReference type="RefSeq" id="WP_073325736.1">
    <property type="nucleotide sequence ID" value="NZ_FQYO01000001.1"/>
</dbReference>
<organism evidence="17 18">
    <name type="scientific">Wenxinia saemankumensis</name>
    <dbReference type="NCBI Taxonomy" id="1447782"/>
    <lineage>
        <taxon>Bacteria</taxon>
        <taxon>Pseudomonadati</taxon>
        <taxon>Pseudomonadota</taxon>
        <taxon>Alphaproteobacteria</taxon>
        <taxon>Rhodobacterales</taxon>
        <taxon>Roseobacteraceae</taxon>
        <taxon>Wenxinia</taxon>
    </lineage>
</organism>
<sequence>MSDVTATRHPGLNLNHTDRETHDRAESVMFGFWVFMMSDLVLFAVLFATYAAQSVHGIAGGPAPAEIFELKSTLWQTLVLLTSSFTMGLAALALKYRDDRRRLVLWLLVTAALGGTFLYLEGADWLRMARDHGAVPQVSGFLSIFYALTGTHFLHVSAAMVWIGVMLVQIGRFGLKPEVKLRVMRLAILWHLLDVVWIGIFTFVFLFGVVQ</sequence>
<evidence type="ECO:0000256" key="13">
    <source>
        <dbReference type="ARBA" id="ARBA00032717"/>
    </source>
</evidence>
<dbReference type="STRING" id="1447782.SAMN05444417_0195"/>
<feature type="transmembrane region" description="Helical" evidence="15">
    <location>
        <begin position="140"/>
        <end position="168"/>
    </location>
</feature>
<dbReference type="AlphaFoldDB" id="A0A1M6A3C5"/>
<dbReference type="InterPro" id="IPR000298">
    <property type="entry name" value="Cyt_c_oxidase-like_su3"/>
</dbReference>
<dbReference type="PROSITE" id="PS50253">
    <property type="entry name" value="COX3"/>
    <property type="match status" value="1"/>
</dbReference>
<dbReference type="Gene3D" id="1.20.120.80">
    <property type="entry name" value="Cytochrome c oxidase, subunit III, four-helix bundle"/>
    <property type="match status" value="1"/>
</dbReference>
<evidence type="ECO:0000256" key="15">
    <source>
        <dbReference type="SAM" id="Phobius"/>
    </source>
</evidence>
<comment type="similarity">
    <text evidence="2 14">Belongs to the cytochrome c oxidase subunit 3 family.</text>
</comment>
<dbReference type="SUPFAM" id="SSF81452">
    <property type="entry name" value="Cytochrome c oxidase subunit III-like"/>
    <property type="match status" value="1"/>
</dbReference>
<evidence type="ECO:0000259" key="16">
    <source>
        <dbReference type="PROSITE" id="PS50253"/>
    </source>
</evidence>
<comment type="subcellular location">
    <subcellularLocation>
        <location evidence="1 14">Cell membrane</location>
        <topology evidence="1 14">Multi-pass membrane protein</topology>
    </subcellularLocation>
</comment>
<dbReference type="InterPro" id="IPR013833">
    <property type="entry name" value="Cyt_c_oxidase_su3_a-hlx"/>
</dbReference>
<evidence type="ECO:0000313" key="18">
    <source>
        <dbReference type="Proteomes" id="UP000184292"/>
    </source>
</evidence>
<feature type="transmembrane region" description="Helical" evidence="15">
    <location>
        <begin position="28"/>
        <end position="53"/>
    </location>
</feature>
<feature type="domain" description="Heme-copper oxidase subunit III family profile" evidence="16">
    <location>
        <begin position="1"/>
        <end position="209"/>
    </location>
</feature>
<feature type="transmembrane region" description="Helical" evidence="15">
    <location>
        <begin position="103"/>
        <end position="120"/>
    </location>
</feature>
<evidence type="ECO:0000256" key="3">
    <source>
        <dbReference type="ARBA" id="ARBA00011700"/>
    </source>
</evidence>
<protein>
    <recommendedName>
        <fullName evidence="4">Cytochrome bo(3) ubiquinol oxidase subunit 3</fullName>
    </recommendedName>
    <alternativeName>
        <fullName evidence="12">Cytochrome o ubiquinol oxidase subunit 3</fullName>
    </alternativeName>
    <alternativeName>
        <fullName evidence="10">Oxidase bo(3) subunit 3</fullName>
    </alternativeName>
    <alternativeName>
        <fullName evidence="13">Ubiquinol oxidase polypeptide III</fullName>
    </alternativeName>
    <alternativeName>
        <fullName evidence="11">Ubiquinol oxidase subunit 3</fullName>
    </alternativeName>
</protein>
<keyword evidence="6 14" id="KW-0812">Transmembrane</keyword>
<dbReference type="GO" id="GO:0004129">
    <property type="term" value="F:cytochrome-c oxidase activity"/>
    <property type="evidence" value="ECO:0007669"/>
    <property type="project" value="InterPro"/>
</dbReference>
<evidence type="ECO:0000256" key="4">
    <source>
        <dbReference type="ARBA" id="ARBA00014687"/>
    </source>
</evidence>
<comment type="function">
    <text evidence="9">Cytochrome bo(3) ubiquinol terminal oxidase is the component of the aerobic respiratory chain of E.coli that predominates when cells are grown at high aeration. Has proton pump activity across the membrane in addition to electron transfer, pumping 2 protons/electron.</text>
</comment>
<dbReference type="OrthoDB" id="9810850at2"/>
<dbReference type="FunFam" id="1.20.120.80:FF:000001">
    <property type="entry name" value="Cytochrome (Ubi)quinol oxidase subunit III"/>
    <property type="match status" value="1"/>
</dbReference>
<dbReference type="Proteomes" id="UP000184292">
    <property type="component" value="Unassembled WGS sequence"/>
</dbReference>
<proteinExistence type="inferred from homology"/>
<keyword evidence="5" id="KW-1003">Cell membrane</keyword>
<dbReference type="PANTHER" id="PTHR11403:SF2">
    <property type="entry name" value="CYTOCHROME BO(3) UBIQUINOL OXIDASE SUBUNIT 3"/>
    <property type="match status" value="1"/>
</dbReference>
<dbReference type="PANTHER" id="PTHR11403">
    <property type="entry name" value="CYTOCHROME C OXIDASE SUBUNIT III"/>
    <property type="match status" value="1"/>
</dbReference>
<dbReference type="InterPro" id="IPR035973">
    <property type="entry name" value="Cyt_c_oxidase_su3-like_sf"/>
</dbReference>
<accession>A0A1M6A3C5</accession>
<feature type="transmembrane region" description="Helical" evidence="15">
    <location>
        <begin position="188"/>
        <end position="210"/>
    </location>
</feature>